<dbReference type="EMBL" id="CM039427">
    <property type="protein sequence ID" value="KAI4354039.1"/>
    <property type="molecule type" value="Genomic_DNA"/>
</dbReference>
<proteinExistence type="predicted"/>
<sequence length="79" mass="8891">MSLKTKLSTTTKGSEFVQVYMQKLKNTADEIGLVSSPVDELDLVIYVLNGLGSEFKEINQTWKSSRKPYFLPRTQTSSS</sequence>
<dbReference type="Proteomes" id="UP000828941">
    <property type="component" value="Chromosome 2"/>
</dbReference>
<organism evidence="1 2">
    <name type="scientific">Bauhinia variegata</name>
    <name type="common">Purple orchid tree</name>
    <name type="synonym">Phanera variegata</name>
    <dbReference type="NCBI Taxonomy" id="167791"/>
    <lineage>
        <taxon>Eukaryota</taxon>
        <taxon>Viridiplantae</taxon>
        <taxon>Streptophyta</taxon>
        <taxon>Embryophyta</taxon>
        <taxon>Tracheophyta</taxon>
        <taxon>Spermatophyta</taxon>
        <taxon>Magnoliopsida</taxon>
        <taxon>eudicotyledons</taxon>
        <taxon>Gunneridae</taxon>
        <taxon>Pentapetalae</taxon>
        <taxon>rosids</taxon>
        <taxon>fabids</taxon>
        <taxon>Fabales</taxon>
        <taxon>Fabaceae</taxon>
        <taxon>Cercidoideae</taxon>
        <taxon>Cercideae</taxon>
        <taxon>Bauhiniinae</taxon>
        <taxon>Bauhinia</taxon>
    </lineage>
</organism>
<protein>
    <submittedName>
        <fullName evidence="1">Uncharacterized protein</fullName>
    </submittedName>
</protein>
<comment type="caution">
    <text evidence="1">The sequence shown here is derived from an EMBL/GenBank/DDBJ whole genome shotgun (WGS) entry which is preliminary data.</text>
</comment>
<evidence type="ECO:0000313" key="1">
    <source>
        <dbReference type="EMBL" id="KAI4354039.1"/>
    </source>
</evidence>
<reference evidence="1 2" key="1">
    <citation type="journal article" date="2022" name="DNA Res.">
        <title>Chromosomal-level genome assembly of the orchid tree Bauhinia variegata (Leguminosae; Cercidoideae) supports the allotetraploid origin hypothesis of Bauhinia.</title>
        <authorList>
            <person name="Zhong Y."/>
            <person name="Chen Y."/>
            <person name="Zheng D."/>
            <person name="Pang J."/>
            <person name="Liu Y."/>
            <person name="Luo S."/>
            <person name="Meng S."/>
            <person name="Qian L."/>
            <person name="Wei D."/>
            <person name="Dai S."/>
            <person name="Zhou R."/>
        </authorList>
    </citation>
    <scope>NUCLEOTIDE SEQUENCE [LARGE SCALE GENOMIC DNA]</scope>
    <source>
        <strain evidence="1">BV-YZ2020</strain>
    </source>
</reference>
<evidence type="ECO:0000313" key="2">
    <source>
        <dbReference type="Proteomes" id="UP000828941"/>
    </source>
</evidence>
<name>A0ACB9Q191_BAUVA</name>
<gene>
    <name evidence="1" type="ORF">L6164_002939</name>
</gene>
<keyword evidence="2" id="KW-1185">Reference proteome</keyword>
<accession>A0ACB9Q191</accession>